<protein>
    <submittedName>
        <fullName evidence="1">Uncharacterized protein</fullName>
    </submittedName>
</protein>
<dbReference type="Proteomes" id="UP001362999">
    <property type="component" value="Unassembled WGS sequence"/>
</dbReference>
<gene>
    <name evidence="1" type="ORF">R3P38DRAFT_607070</name>
</gene>
<dbReference type="EMBL" id="JAWWNJ010000019">
    <property type="protein sequence ID" value="KAK7035821.1"/>
    <property type="molecule type" value="Genomic_DNA"/>
</dbReference>
<evidence type="ECO:0000313" key="2">
    <source>
        <dbReference type="Proteomes" id="UP001362999"/>
    </source>
</evidence>
<proteinExistence type="predicted"/>
<keyword evidence="2" id="KW-1185">Reference proteome</keyword>
<comment type="caution">
    <text evidence="1">The sequence shown here is derived from an EMBL/GenBank/DDBJ whole genome shotgun (WGS) entry which is preliminary data.</text>
</comment>
<evidence type="ECO:0000313" key="1">
    <source>
        <dbReference type="EMBL" id="KAK7035821.1"/>
    </source>
</evidence>
<reference evidence="1 2" key="1">
    <citation type="journal article" date="2024" name="J Genomics">
        <title>Draft genome sequencing and assembly of Favolaschia claudopus CIRM-BRFM 2984 isolated from oak limbs.</title>
        <authorList>
            <person name="Navarro D."/>
            <person name="Drula E."/>
            <person name="Chaduli D."/>
            <person name="Cazenave R."/>
            <person name="Ahrendt S."/>
            <person name="Wang J."/>
            <person name="Lipzen A."/>
            <person name="Daum C."/>
            <person name="Barry K."/>
            <person name="Grigoriev I.V."/>
            <person name="Favel A."/>
            <person name="Rosso M.N."/>
            <person name="Martin F."/>
        </authorList>
    </citation>
    <scope>NUCLEOTIDE SEQUENCE [LARGE SCALE GENOMIC DNA]</scope>
    <source>
        <strain evidence="1 2">CIRM-BRFM 2984</strain>
    </source>
</reference>
<organism evidence="1 2">
    <name type="scientific">Favolaschia claudopus</name>
    <dbReference type="NCBI Taxonomy" id="2862362"/>
    <lineage>
        <taxon>Eukaryota</taxon>
        <taxon>Fungi</taxon>
        <taxon>Dikarya</taxon>
        <taxon>Basidiomycota</taxon>
        <taxon>Agaricomycotina</taxon>
        <taxon>Agaricomycetes</taxon>
        <taxon>Agaricomycetidae</taxon>
        <taxon>Agaricales</taxon>
        <taxon>Marasmiineae</taxon>
        <taxon>Mycenaceae</taxon>
        <taxon>Favolaschia</taxon>
    </lineage>
</organism>
<dbReference type="AlphaFoldDB" id="A0AAW0CA43"/>
<accession>A0AAW0CA43</accession>
<sequence>MYRGSSIADANSLLTDSSLCSVLGVKNLRLRKHPISHKPHAILRRVESSDDSSDEDDKGAVVYFRLYSQKSFNVKAGRELLLTVASEDNHFKDRAVLFEGIPKSEGSEDISDEGTTQVEEEPQIIEEEEIISTPIMPPKMRRHWNKKYEEVSPPVVSPVVNSSVGVQVELSAVQASLEQNNVSVQVQPCQTYASVQTTTSYASRAVQILFSLNQRQLAPLKSIKKSRRLQSQARPCIIIHLKQ</sequence>
<name>A0AAW0CA43_9AGAR</name>